<name>A0ABU5LAP8_9GAMM</name>
<sequence length="166" mass="18943">MNNLFARWLGWTLAQRLASLIAMVMLLMALAWLTLLHPQQQAYQIQIEQLTQRNLALAAQRQQLQAQDSVETLRHDVAALQRAQTEAAPARSLESLVSVRGSQLERWLPESQPQLWQLSLDWLQFLPLFSELTETTLAVPQRFELSALRDGLDATLWLEGDRADAE</sequence>
<keyword evidence="4" id="KW-1185">Reference proteome</keyword>
<keyword evidence="1" id="KW-1133">Transmembrane helix</keyword>
<reference evidence="4" key="1">
    <citation type="submission" date="2023-07" db="EMBL/GenBank/DDBJ databases">
        <title>Structural and functional analysis of rice phyllospheric bacteria for their antimicrobial properties and defense elicitation against blast disease.</title>
        <authorList>
            <person name="Sahu K.P."/>
            <person name="Asharani P."/>
            <person name="Kumar M."/>
            <person name="Reddy B."/>
            <person name="Kumar A."/>
        </authorList>
    </citation>
    <scope>NUCLEOTIDE SEQUENCE [LARGE SCALE GENOMIC DNA]</scope>
    <source>
        <strain evidence="4">OsEp_Plm_30P10</strain>
    </source>
</reference>
<evidence type="ECO:0000256" key="1">
    <source>
        <dbReference type="SAM" id="Phobius"/>
    </source>
</evidence>
<keyword evidence="1" id="KW-0812">Transmembrane</keyword>
<feature type="domain" description="DNA utilization protein HofO C-terminal" evidence="2">
    <location>
        <begin position="92"/>
        <end position="161"/>
    </location>
</feature>
<dbReference type="Pfam" id="PF25319">
    <property type="entry name" value="HofO"/>
    <property type="match status" value="1"/>
</dbReference>
<organism evidence="3 4">
    <name type="scientific">Pantoea eucrina</name>
    <dbReference type="NCBI Taxonomy" id="472693"/>
    <lineage>
        <taxon>Bacteria</taxon>
        <taxon>Pseudomonadati</taxon>
        <taxon>Pseudomonadota</taxon>
        <taxon>Gammaproteobacteria</taxon>
        <taxon>Enterobacterales</taxon>
        <taxon>Erwiniaceae</taxon>
        <taxon>Pantoea</taxon>
    </lineage>
</organism>
<evidence type="ECO:0000313" key="3">
    <source>
        <dbReference type="EMBL" id="MDZ7276995.1"/>
    </source>
</evidence>
<accession>A0ABU5LAP8</accession>
<dbReference type="Proteomes" id="UP001288620">
    <property type="component" value="Unassembled WGS sequence"/>
</dbReference>
<gene>
    <name evidence="3" type="ORF">N4G40_01675</name>
</gene>
<evidence type="ECO:0000313" key="4">
    <source>
        <dbReference type="Proteomes" id="UP001288620"/>
    </source>
</evidence>
<keyword evidence="1" id="KW-0472">Membrane</keyword>
<proteinExistence type="predicted"/>
<feature type="transmembrane region" description="Helical" evidence="1">
    <location>
        <begin position="17"/>
        <end position="36"/>
    </location>
</feature>
<dbReference type="RefSeq" id="WP_322541185.1">
    <property type="nucleotide sequence ID" value="NZ_JAOBTT010000001.1"/>
</dbReference>
<comment type="caution">
    <text evidence="3">The sequence shown here is derived from an EMBL/GenBank/DDBJ whole genome shotgun (WGS) entry which is preliminary data.</text>
</comment>
<dbReference type="EMBL" id="JAOBTT010000001">
    <property type="protein sequence ID" value="MDZ7276995.1"/>
    <property type="molecule type" value="Genomic_DNA"/>
</dbReference>
<protein>
    <recommendedName>
        <fullName evidence="2">DNA utilization protein HofO C-terminal domain-containing protein</fullName>
    </recommendedName>
</protein>
<evidence type="ECO:0000259" key="2">
    <source>
        <dbReference type="Pfam" id="PF25319"/>
    </source>
</evidence>
<dbReference type="InterPro" id="IPR057522">
    <property type="entry name" value="HofO_C"/>
</dbReference>